<protein>
    <submittedName>
        <fullName evidence="3">Homocitrate synthase</fullName>
    </submittedName>
</protein>
<dbReference type="InterPro" id="IPR013785">
    <property type="entry name" value="Aldolase_TIM"/>
</dbReference>
<dbReference type="InterPro" id="IPR000891">
    <property type="entry name" value="PYR_CT"/>
</dbReference>
<comment type="caution">
    <text evidence="3">The sequence shown here is derived from an EMBL/GenBank/DDBJ whole genome shotgun (WGS) entry which is preliminary data.</text>
</comment>
<gene>
    <name evidence="3" type="ORF">COT42_03495</name>
</gene>
<accession>A0A2H0XZF9</accession>
<dbReference type="PANTHER" id="PTHR42880">
    <property type="entry name" value="HOMOCITRATE SYNTHASE"/>
    <property type="match status" value="1"/>
</dbReference>
<name>A0A2H0XZF9_UNCSA</name>
<keyword evidence="1" id="KW-0808">Transferase</keyword>
<dbReference type="Pfam" id="PF00682">
    <property type="entry name" value="HMGL-like"/>
    <property type="match status" value="1"/>
</dbReference>
<evidence type="ECO:0000259" key="2">
    <source>
        <dbReference type="PROSITE" id="PS50991"/>
    </source>
</evidence>
<organism evidence="3 4">
    <name type="scientific">Candidatus Saganbacteria bacterium CG08_land_8_20_14_0_20_45_16</name>
    <dbReference type="NCBI Taxonomy" id="2014293"/>
    <lineage>
        <taxon>Bacteria</taxon>
        <taxon>Bacillati</taxon>
        <taxon>Saganbacteria</taxon>
    </lineage>
</organism>
<evidence type="ECO:0000313" key="4">
    <source>
        <dbReference type="Proteomes" id="UP000231343"/>
    </source>
</evidence>
<dbReference type="InterPro" id="IPR002034">
    <property type="entry name" value="AIPM/Hcit_synth_CS"/>
</dbReference>
<dbReference type="PROSITE" id="PS50991">
    <property type="entry name" value="PYR_CT"/>
    <property type="match status" value="1"/>
</dbReference>
<dbReference type="Gene3D" id="3.20.20.70">
    <property type="entry name" value="Aldolase class I"/>
    <property type="match status" value="1"/>
</dbReference>
<proteinExistence type="predicted"/>
<dbReference type="Proteomes" id="UP000231343">
    <property type="component" value="Unassembled WGS sequence"/>
</dbReference>
<dbReference type="GO" id="GO:0046912">
    <property type="term" value="F:acyltransferase activity, acyl groups converted into alkyl on transfer"/>
    <property type="evidence" value="ECO:0007669"/>
    <property type="project" value="InterPro"/>
</dbReference>
<dbReference type="GO" id="GO:0019752">
    <property type="term" value="P:carboxylic acid metabolic process"/>
    <property type="evidence" value="ECO:0007669"/>
    <property type="project" value="InterPro"/>
</dbReference>
<dbReference type="PANTHER" id="PTHR42880:SF1">
    <property type="entry name" value="ISOPROPYLMALATE_HOMOCITRATE_CITRAMALATE SYNTHASE FAMILY PROTEIN"/>
    <property type="match status" value="1"/>
</dbReference>
<dbReference type="PROSITE" id="PS00816">
    <property type="entry name" value="AIPM_HOMOCIT_SYNTH_2"/>
    <property type="match status" value="1"/>
</dbReference>
<feature type="domain" description="Pyruvate carboxyltransferase" evidence="2">
    <location>
        <begin position="4"/>
        <end position="275"/>
    </location>
</feature>
<dbReference type="SUPFAM" id="SSF51569">
    <property type="entry name" value="Aldolase"/>
    <property type="match status" value="1"/>
</dbReference>
<reference evidence="3 4" key="1">
    <citation type="submission" date="2017-09" db="EMBL/GenBank/DDBJ databases">
        <title>Depth-based differentiation of microbial function through sediment-hosted aquifers and enrichment of novel symbionts in the deep terrestrial subsurface.</title>
        <authorList>
            <person name="Probst A.J."/>
            <person name="Ladd B."/>
            <person name="Jarett J.K."/>
            <person name="Geller-Mcgrath D.E."/>
            <person name="Sieber C.M."/>
            <person name="Emerson J.B."/>
            <person name="Anantharaman K."/>
            <person name="Thomas B.C."/>
            <person name="Malmstrom R."/>
            <person name="Stieglmeier M."/>
            <person name="Klingl A."/>
            <person name="Woyke T."/>
            <person name="Ryan C.M."/>
            <person name="Banfield J.F."/>
        </authorList>
    </citation>
    <scope>NUCLEOTIDE SEQUENCE [LARGE SCALE GENOMIC DNA]</scope>
    <source>
        <strain evidence="3">CG08_land_8_20_14_0_20_45_16</strain>
    </source>
</reference>
<evidence type="ECO:0000256" key="1">
    <source>
        <dbReference type="ARBA" id="ARBA00022679"/>
    </source>
</evidence>
<dbReference type="EMBL" id="PEYM01000059">
    <property type="protein sequence ID" value="PIS30252.1"/>
    <property type="molecule type" value="Genomic_DNA"/>
</dbReference>
<dbReference type="AlphaFoldDB" id="A0A2H0XZF9"/>
<sequence>MPEVYIIDVTNRDGVQTSRIGLAKLEKTLINMYLNEMGVFQSEFGFPFTLHETNYINANLELAEKGTLAPIRLEGWCRAIQKDVDLAYKLCPKIKHLNLSISTSPLMLELKFQGKMTIETVIKSMIKAVEAAKAHGAASIGVNAEDASRTGIEDLIKFGAVAKAAGAARIRYCDTLGADDPLTIYARMKELASKTKIDWEMHCHNDLGMGVACSVEGARGIIEGGQDAYINTTINGVGERAGNADLLSVLVALKYSSGFKDKKMFPKGIKLDKIWAFAKYASYAFGIPLSVNQVGVGANAFAHESGIHADGALKNRKNYELYEFEELGRGEPELVDTGRMITVGEYSGIKGFMNVLGKLEVEFKNDKEAADVLELVRYANVHTQKPLTREELIFIAKYPDQARKILTVIPPQT</sequence>
<dbReference type="InterPro" id="IPR054691">
    <property type="entry name" value="LeuA/HCS_post-cat"/>
</dbReference>
<dbReference type="Pfam" id="PF22617">
    <property type="entry name" value="HCS_D2"/>
    <property type="match status" value="1"/>
</dbReference>
<evidence type="ECO:0000313" key="3">
    <source>
        <dbReference type="EMBL" id="PIS30252.1"/>
    </source>
</evidence>